<dbReference type="Proteomes" id="UP000541810">
    <property type="component" value="Unassembled WGS sequence"/>
</dbReference>
<proteinExistence type="predicted"/>
<reference evidence="1 2" key="1">
    <citation type="submission" date="2020-08" db="EMBL/GenBank/DDBJ databases">
        <title>Genomic Encyclopedia of Type Strains, Phase IV (KMG-IV): sequencing the most valuable type-strain genomes for metagenomic binning, comparative biology and taxonomic classification.</title>
        <authorList>
            <person name="Goeker M."/>
        </authorList>
    </citation>
    <scope>NUCLEOTIDE SEQUENCE [LARGE SCALE GENOMIC DNA]</scope>
    <source>
        <strain evidence="1 2">DSM 103725</strain>
    </source>
</reference>
<gene>
    <name evidence="1" type="ORF">HNQ40_001654</name>
</gene>
<dbReference type="RefSeq" id="WP_184677408.1">
    <property type="nucleotide sequence ID" value="NZ_JACHGY010000001.1"/>
</dbReference>
<dbReference type="EMBL" id="JACHGY010000001">
    <property type="protein sequence ID" value="MBB6429848.1"/>
    <property type="molecule type" value="Genomic_DNA"/>
</dbReference>
<organism evidence="1 2">
    <name type="scientific">Algisphaera agarilytica</name>
    <dbReference type="NCBI Taxonomy" id="1385975"/>
    <lineage>
        <taxon>Bacteria</taxon>
        <taxon>Pseudomonadati</taxon>
        <taxon>Planctomycetota</taxon>
        <taxon>Phycisphaerae</taxon>
        <taxon>Phycisphaerales</taxon>
        <taxon>Phycisphaeraceae</taxon>
        <taxon>Algisphaera</taxon>
    </lineage>
</organism>
<sequence length="746" mass="85041">MSKDRLTQLVALLVIIVALTGSMLMINPINQQRRDLQLTFAVDSNQADPPQYALLAAGLGSFRGVAVNTLWYRMEMMKRDGQFAEANTLATWITYLQPRFPQVWGFQAWNMAYNFSVETYTPQERYDWVNKGIRLLREQGIPYNPNSVRLYRELGWILFHKVGQSTDDVNWYYKGEFAREWEELLGAAPEQLNAAGVISEMGRIAVMADRYFAVDSPNVRVSQDLEALIEAEVIPEINERAEALQDMGIVALDQALRSIRQTVPDRNEEGQAGLDLLLESTADQLNRAERDAATAFVEDYPAAGVLVDELRRRGMGLDQKTLRAFGKCIMYLRFRSPEIVQGLPDSLMPPEAREVLPLILQVQAEDLDSGLREALLGELLPFLRAKVLIEDYHMQPVKMYQYMAPIPENKKDDPFYPGHYGPLDWRHPHTHSLYWARLGVEQYFDLRDESKVDILNTQRMALHSMQALSDAGTVSFNPFNRPGQQIDLLPDPDYIEGYFKIVDETKAMANDEQLGQRIREEAFEGGEENFLQKAVLYSFLYGSRPQAEYYYQRLIDEYSESGQAYTRGIYENLSLEDFVAWMIYDDDLGRPGMISLINSRFIEAYRQGLASGNVRGMQVFNQNLALAQNVHRMYNEKFSYETGLDVGGGRLRLPPFSQMAEDAFAQFMTDRKHDLFIRLNAYRTAYINYQSLPLAPRTYRRWEQAVSAEVVAAGFDPAVAIPEPPNVVETVEGAGGQQGGATIQRQ</sequence>
<evidence type="ECO:0000313" key="2">
    <source>
        <dbReference type="Proteomes" id="UP000541810"/>
    </source>
</evidence>
<accession>A0A7X0H5U6</accession>
<name>A0A7X0H5U6_9BACT</name>
<evidence type="ECO:0000313" key="1">
    <source>
        <dbReference type="EMBL" id="MBB6429848.1"/>
    </source>
</evidence>
<dbReference type="AlphaFoldDB" id="A0A7X0H5U6"/>
<comment type="caution">
    <text evidence="1">The sequence shown here is derived from an EMBL/GenBank/DDBJ whole genome shotgun (WGS) entry which is preliminary data.</text>
</comment>
<keyword evidence="2" id="KW-1185">Reference proteome</keyword>
<protein>
    <submittedName>
        <fullName evidence="1">Uncharacterized protein</fullName>
    </submittedName>
</protein>